<dbReference type="EMBL" id="REFZ01000001">
    <property type="protein sequence ID" value="RQH03387.1"/>
    <property type="molecule type" value="Genomic_DNA"/>
</dbReference>
<organism evidence="2 3">
    <name type="scientific">Natrarchaeobius chitinivorans</name>
    <dbReference type="NCBI Taxonomy" id="1679083"/>
    <lineage>
        <taxon>Archaea</taxon>
        <taxon>Methanobacteriati</taxon>
        <taxon>Methanobacteriota</taxon>
        <taxon>Stenosarchaea group</taxon>
        <taxon>Halobacteria</taxon>
        <taxon>Halobacteriales</taxon>
        <taxon>Natrialbaceae</taxon>
        <taxon>Natrarchaeobius</taxon>
    </lineage>
</organism>
<gene>
    <name evidence="2" type="ORF">EA472_02135</name>
</gene>
<reference evidence="2 3" key="1">
    <citation type="submission" date="2018-10" db="EMBL/GenBank/DDBJ databases">
        <title>Natrarchaeobius chitinivorans gen. nov., sp. nov., and Natrarchaeobius haloalkaliphilus sp. nov., alkaliphilic, chitin-utilizing haloarchaea from hypersaline alkaline lakes.</title>
        <authorList>
            <person name="Sorokin D.Y."/>
            <person name="Elcheninov A.G."/>
            <person name="Kostrikina N.A."/>
            <person name="Bale N.J."/>
            <person name="Sinninghe Damste J.S."/>
            <person name="Khijniak T.V."/>
            <person name="Kublanov I.V."/>
            <person name="Toshchakov S.V."/>
        </authorList>
    </citation>
    <scope>NUCLEOTIDE SEQUENCE [LARGE SCALE GENOMIC DNA]</scope>
    <source>
        <strain evidence="2 3">AArcht7</strain>
    </source>
</reference>
<evidence type="ECO:0000256" key="1">
    <source>
        <dbReference type="SAM" id="MobiDB-lite"/>
    </source>
</evidence>
<dbReference type="AlphaFoldDB" id="A0A3N6N643"/>
<keyword evidence="3" id="KW-1185">Reference proteome</keyword>
<accession>A0A3N6N643</accession>
<feature type="region of interest" description="Disordered" evidence="1">
    <location>
        <begin position="123"/>
        <end position="156"/>
    </location>
</feature>
<comment type="caution">
    <text evidence="2">The sequence shown here is derived from an EMBL/GenBank/DDBJ whole genome shotgun (WGS) entry which is preliminary data.</text>
</comment>
<protein>
    <submittedName>
        <fullName evidence="2">Uncharacterized protein</fullName>
    </submittedName>
</protein>
<proteinExistence type="predicted"/>
<evidence type="ECO:0000313" key="2">
    <source>
        <dbReference type="EMBL" id="RQH03387.1"/>
    </source>
</evidence>
<evidence type="ECO:0000313" key="3">
    <source>
        <dbReference type="Proteomes" id="UP000281431"/>
    </source>
</evidence>
<sequence>MASTRNYDRLLEFENVVGVDYDETERRVTVFVSDDTRISAEDVRTRLAEPDGVEVRFVDPSTGEAAPSRQPSLDPVISSAFATASLSLESASIDGDPSPGESIEVSVTVRAEPGTYWLSIDAVRADSPESDRSKRGDDDPAIVSVSGRTDSPGRAVVTLPVSVPDETTGPVSVRICGGPLDDLE</sequence>
<dbReference type="OrthoDB" id="350653at2157"/>
<name>A0A3N6N643_NATCH</name>
<dbReference type="Proteomes" id="UP000281431">
    <property type="component" value="Unassembled WGS sequence"/>
</dbReference>
<feature type="compositionally biased region" description="Basic and acidic residues" evidence="1">
    <location>
        <begin position="123"/>
        <end position="138"/>
    </location>
</feature>